<name>A0A7J6U1G8_PEROL</name>
<dbReference type="Gene3D" id="2.60.40.10">
    <property type="entry name" value="Immunoglobulins"/>
    <property type="match status" value="2"/>
</dbReference>
<evidence type="ECO:0000256" key="4">
    <source>
        <dbReference type="ARBA" id="ARBA00023069"/>
    </source>
</evidence>
<evidence type="ECO:0000256" key="2">
    <source>
        <dbReference type="ARBA" id="ARBA00004496"/>
    </source>
</evidence>
<dbReference type="EMBL" id="JABANO010007168">
    <property type="protein sequence ID" value="KAF4750566.1"/>
    <property type="molecule type" value="Genomic_DNA"/>
</dbReference>
<sequence length="260" mass="27738">IVGSVERIPLTVHGVGIGPKAAFSYDELDVGEVYVESTHYYEVSLLNRGEITAQFHIAPNTSTFGSRFVFEPSSGEIPVGESIDITASFNPNELGDFYEVFHCRLTGSTSTVPLVFKGRSVAPSFTFDVEAIDFGLVSVGFLNTKTITLTNTSDVSFNYALRVPGDGRLDEKEFDLVPSRGSLKPLARQRIQVGSASLAFGALECLAFAQVDFIAENVRSYELSLLVDLEGIGEGLLAVPISVGPVAAVGRLILAGAGPI</sequence>
<dbReference type="AlphaFoldDB" id="A0A7J6U1G8"/>
<keyword evidence="5" id="KW-0966">Cell projection</keyword>
<comment type="subcellular location">
    <subcellularLocation>
        <location evidence="1">Cell projection</location>
        <location evidence="1">Cilium</location>
    </subcellularLocation>
    <subcellularLocation>
        <location evidence="2">Cytoplasm</location>
    </subcellularLocation>
</comment>
<feature type="domain" description="HYDIN/VesB/CFA65-like Ig-like" evidence="6">
    <location>
        <begin position="19"/>
        <end position="118"/>
    </location>
</feature>
<keyword evidence="4" id="KW-0969">Cilium</keyword>
<evidence type="ECO:0000313" key="7">
    <source>
        <dbReference type="EMBL" id="KAF4750566.1"/>
    </source>
</evidence>
<protein>
    <recommendedName>
        <fullName evidence="6">HYDIN/VesB/CFA65-like Ig-like domain-containing protein</fullName>
    </recommendedName>
</protein>
<dbReference type="InterPro" id="IPR033305">
    <property type="entry name" value="Hydin-like"/>
</dbReference>
<dbReference type="PANTHER" id="PTHR23053:SF0">
    <property type="entry name" value="HYDROCEPHALUS-INDUCING PROTEIN HOMOLOG"/>
    <property type="match status" value="1"/>
</dbReference>
<evidence type="ECO:0000259" key="6">
    <source>
        <dbReference type="Pfam" id="PF22544"/>
    </source>
</evidence>
<dbReference type="GO" id="GO:0005930">
    <property type="term" value="C:axoneme"/>
    <property type="evidence" value="ECO:0007669"/>
    <property type="project" value="TreeGrafter"/>
</dbReference>
<dbReference type="GO" id="GO:1904158">
    <property type="term" value="P:axonemal central apparatus assembly"/>
    <property type="evidence" value="ECO:0007669"/>
    <property type="project" value="TreeGrafter"/>
</dbReference>
<feature type="non-terminal residue" evidence="7">
    <location>
        <position position="260"/>
    </location>
</feature>
<gene>
    <name evidence="7" type="ORF">FOZ63_009953</name>
</gene>
<dbReference type="PANTHER" id="PTHR23053">
    <property type="entry name" value="DLEC1 DELETED IN LUNG AND ESOPHAGEAL CANCER 1"/>
    <property type="match status" value="1"/>
</dbReference>
<keyword evidence="8" id="KW-1185">Reference proteome</keyword>
<keyword evidence="3" id="KW-0963">Cytoplasm</keyword>
<dbReference type="Pfam" id="PF22544">
    <property type="entry name" value="HYDIN_VesB_CFA65-like_Ig"/>
    <property type="match status" value="1"/>
</dbReference>
<proteinExistence type="predicted"/>
<dbReference type="InterPro" id="IPR053879">
    <property type="entry name" value="HYDIN_VesB_CFA65-like_Ig"/>
</dbReference>
<evidence type="ECO:0000256" key="1">
    <source>
        <dbReference type="ARBA" id="ARBA00004138"/>
    </source>
</evidence>
<accession>A0A7J6U1G8</accession>
<evidence type="ECO:0000256" key="5">
    <source>
        <dbReference type="ARBA" id="ARBA00023273"/>
    </source>
</evidence>
<dbReference type="Proteomes" id="UP000553632">
    <property type="component" value="Unassembled WGS sequence"/>
</dbReference>
<dbReference type="GO" id="GO:0003341">
    <property type="term" value="P:cilium movement"/>
    <property type="evidence" value="ECO:0007669"/>
    <property type="project" value="TreeGrafter"/>
</dbReference>
<evidence type="ECO:0000256" key="3">
    <source>
        <dbReference type="ARBA" id="ARBA00022490"/>
    </source>
</evidence>
<comment type="caution">
    <text evidence="7">The sequence shown here is derived from an EMBL/GenBank/DDBJ whole genome shotgun (WGS) entry which is preliminary data.</text>
</comment>
<dbReference type="InterPro" id="IPR013783">
    <property type="entry name" value="Ig-like_fold"/>
</dbReference>
<evidence type="ECO:0000313" key="8">
    <source>
        <dbReference type="Proteomes" id="UP000553632"/>
    </source>
</evidence>
<reference evidence="7 8" key="1">
    <citation type="submission" date="2020-04" db="EMBL/GenBank/DDBJ databases">
        <title>Perkinsus olseni comparative genomics.</title>
        <authorList>
            <person name="Bogema D.R."/>
        </authorList>
    </citation>
    <scope>NUCLEOTIDE SEQUENCE [LARGE SCALE GENOMIC DNA]</scope>
    <source>
        <strain evidence="7 8">ATCC PRA-207</strain>
    </source>
</reference>
<organism evidence="7 8">
    <name type="scientific">Perkinsus olseni</name>
    <name type="common">Perkinsus atlanticus</name>
    <dbReference type="NCBI Taxonomy" id="32597"/>
    <lineage>
        <taxon>Eukaryota</taxon>
        <taxon>Sar</taxon>
        <taxon>Alveolata</taxon>
        <taxon>Perkinsozoa</taxon>
        <taxon>Perkinsea</taxon>
        <taxon>Perkinsida</taxon>
        <taxon>Perkinsidae</taxon>
        <taxon>Perkinsus</taxon>
    </lineage>
</organism>